<evidence type="ECO:0000313" key="2">
    <source>
        <dbReference type="Proteomes" id="UP000789702"/>
    </source>
</evidence>
<dbReference type="Proteomes" id="UP000789702">
    <property type="component" value="Unassembled WGS sequence"/>
</dbReference>
<protein>
    <submittedName>
        <fullName evidence="1">7127_t:CDS:1</fullName>
    </submittedName>
</protein>
<proteinExistence type="predicted"/>
<comment type="caution">
    <text evidence="1">The sequence shown here is derived from an EMBL/GenBank/DDBJ whole genome shotgun (WGS) entry which is preliminary data.</text>
</comment>
<name>A0ACA9MYJ6_9GLOM</name>
<gene>
    <name evidence="1" type="ORF">DHETER_LOCUS7850</name>
</gene>
<keyword evidence="2" id="KW-1185">Reference proteome</keyword>
<evidence type="ECO:0000313" key="1">
    <source>
        <dbReference type="EMBL" id="CAG8616667.1"/>
    </source>
</evidence>
<organism evidence="1 2">
    <name type="scientific">Dentiscutata heterogama</name>
    <dbReference type="NCBI Taxonomy" id="1316150"/>
    <lineage>
        <taxon>Eukaryota</taxon>
        <taxon>Fungi</taxon>
        <taxon>Fungi incertae sedis</taxon>
        <taxon>Mucoromycota</taxon>
        <taxon>Glomeromycotina</taxon>
        <taxon>Glomeromycetes</taxon>
        <taxon>Diversisporales</taxon>
        <taxon>Gigasporaceae</taxon>
        <taxon>Dentiscutata</taxon>
    </lineage>
</organism>
<reference evidence="1" key="1">
    <citation type="submission" date="2021-06" db="EMBL/GenBank/DDBJ databases">
        <authorList>
            <person name="Kallberg Y."/>
            <person name="Tangrot J."/>
            <person name="Rosling A."/>
        </authorList>
    </citation>
    <scope>NUCLEOTIDE SEQUENCE</scope>
    <source>
        <strain evidence="1">IL203A</strain>
    </source>
</reference>
<accession>A0ACA9MYJ6</accession>
<sequence>MTDIDTVKDFLRSPGKIDRADLINALEHMNLSLDGPNGAQRAQAILAAIPIPEFFALFGTYEDAVTSAACKVLNKLLHPMSYVDINSSGLQEYLILGLQHEFPDVRILSLNQIEKCQYSEETIQDLVKSTLFPVMLECLGSDDIPTSTRILEILVKIITTSSYCLQTFFDPESIAVLDRLCKGDGVVKFRVFDLITRISLSSPEAFQLCESSGSLEAITSELKSDDLLIQLNAIETLSKIFQSQISYSFFEKAGILQFLIDILSKDDDLDITLVLVKCAVLKFFGKLCEVEEIEFSEVEGKYKILRQIDAHLLSDNMDLKITSIHIIGVIGHKERGLKLLYSSASPNLLGDFMDLYHSSSGDVKLACLQTISCLLGVSERPTQELSDITEQIYHQMGGNPTPLMSLVSNVKHGIEELRLCSFVILQKVALHPWGKTEMVNNHEFIDYIIDRSTESTYKGKEWKFAIIQTLYESPDAETLITPNILEQFRQYLHEGPFYVKSKTAVALGNA</sequence>
<dbReference type="EMBL" id="CAJVPU010011666">
    <property type="protein sequence ID" value="CAG8616667.1"/>
    <property type="molecule type" value="Genomic_DNA"/>
</dbReference>